<evidence type="ECO:0000313" key="1">
    <source>
        <dbReference type="EMBL" id="QDV41175.1"/>
    </source>
</evidence>
<proteinExistence type="predicted"/>
<dbReference type="SUPFAM" id="SSF48371">
    <property type="entry name" value="ARM repeat"/>
    <property type="match status" value="1"/>
</dbReference>
<dbReference type="AlphaFoldDB" id="A0A518HJZ7"/>
<keyword evidence="2" id="KW-1185">Reference proteome</keyword>
<dbReference type="Proteomes" id="UP000319004">
    <property type="component" value="Chromosome"/>
</dbReference>
<reference evidence="1 2" key="1">
    <citation type="submission" date="2019-03" db="EMBL/GenBank/DDBJ databases">
        <title>Deep-cultivation of Planctomycetes and their phenomic and genomic characterization uncovers novel biology.</title>
        <authorList>
            <person name="Wiegand S."/>
            <person name="Jogler M."/>
            <person name="Boedeker C."/>
            <person name="Pinto D."/>
            <person name="Vollmers J."/>
            <person name="Rivas-Marin E."/>
            <person name="Kohn T."/>
            <person name="Peeters S.H."/>
            <person name="Heuer A."/>
            <person name="Rast P."/>
            <person name="Oberbeckmann S."/>
            <person name="Bunk B."/>
            <person name="Jeske O."/>
            <person name="Meyerdierks A."/>
            <person name="Storesund J.E."/>
            <person name="Kallscheuer N."/>
            <person name="Luecker S."/>
            <person name="Lage O.M."/>
            <person name="Pohl T."/>
            <person name="Merkel B.J."/>
            <person name="Hornburger P."/>
            <person name="Mueller R.-W."/>
            <person name="Bruemmer F."/>
            <person name="Labrenz M."/>
            <person name="Spormann A.M."/>
            <person name="Op den Camp H."/>
            <person name="Overmann J."/>
            <person name="Amann R."/>
            <person name="Jetten M.S.M."/>
            <person name="Mascher T."/>
            <person name="Medema M.H."/>
            <person name="Devos D.P."/>
            <person name="Kaster A.-K."/>
            <person name="Ovreas L."/>
            <person name="Rohde M."/>
            <person name="Galperin M.Y."/>
            <person name="Jogler C."/>
        </authorList>
    </citation>
    <scope>NUCLEOTIDE SEQUENCE [LARGE SCALE GENOMIC DNA]</scope>
    <source>
        <strain evidence="1 2">Enr13</strain>
    </source>
</reference>
<organism evidence="1 2">
    <name type="scientific">Stieleria neptunia</name>
    <dbReference type="NCBI Taxonomy" id="2527979"/>
    <lineage>
        <taxon>Bacteria</taxon>
        <taxon>Pseudomonadati</taxon>
        <taxon>Planctomycetota</taxon>
        <taxon>Planctomycetia</taxon>
        <taxon>Pirellulales</taxon>
        <taxon>Pirellulaceae</taxon>
        <taxon>Stieleria</taxon>
    </lineage>
</organism>
<dbReference type="KEGG" id="snep:Enr13x_10130"/>
<sequence length="618" mass="70374">MTGPQSAENNRPSKILLEELFADQDDRFLEVFVQFDSYEMLKHFTIKWLDDSRQWAKDQLIEYLRGPLDHPGHEVVVKRVLKTALERSEIGLIVHLTVAMDGLVRRKRMPGYSYDYRTRQYQRREYLFAKPNRTVREVTGRYQEYTRRRRTYRVPLPDIRNKPGHRLFSQRTRAYVRRRVWRNFRVMAHRDPERYVESVCKVLALYDDSFFDTGEAILDNWSLMHACYFHAKEISFTASHTNLAVGEALATLAAAPYRPEVWTDDDSASRLWTLLAEARSQFVRMWTIEMLQTQHSQWLSRLGVEELLRMLSSSDATVAEFAADLFRNHASLSSVEVSTWLRLLDQADFSVLPTICEAMQRHIAPARLSDDQLIELTMATPAAIARLGFDWLQQRHDERPLSSESLVRLAKAKCEWEAETIAAWAITNIAASGSHSADQITEFFDSRSNAVRNAACNWLTAQAKDGFAGQRLQDDPALWVKLTETPYDQVRFALVETLRGVLSRSPKRYLESLSVEQQLRVLAAVVLCVDRGSRSKPKAIEQLTSLAISSGQHASTVVSVLAIAARSVRGPERAAGLSALARLVAHSGDLESIVADRMTEWDWSPEAVTGDGQKGVAT</sequence>
<accession>A0A518HJZ7</accession>
<dbReference type="OrthoDB" id="274195at2"/>
<protein>
    <submittedName>
        <fullName evidence="1">Uncharacterized protein</fullName>
    </submittedName>
</protein>
<dbReference type="RefSeq" id="WP_145384949.1">
    <property type="nucleotide sequence ID" value="NZ_CP037423.1"/>
</dbReference>
<dbReference type="InterPro" id="IPR016024">
    <property type="entry name" value="ARM-type_fold"/>
</dbReference>
<evidence type="ECO:0000313" key="2">
    <source>
        <dbReference type="Proteomes" id="UP000319004"/>
    </source>
</evidence>
<dbReference type="EMBL" id="CP037423">
    <property type="protein sequence ID" value="QDV41175.1"/>
    <property type="molecule type" value="Genomic_DNA"/>
</dbReference>
<gene>
    <name evidence="1" type="ORF">Enr13x_10130</name>
</gene>
<name>A0A518HJZ7_9BACT</name>